<evidence type="ECO:0000313" key="1">
    <source>
        <dbReference type="EMBL" id="MFC4698565.1"/>
    </source>
</evidence>
<name>A0ABV9LQH5_9ALTE</name>
<gene>
    <name evidence="1" type="ORF">ACFO4O_00130</name>
</gene>
<keyword evidence="2" id="KW-1185">Reference proteome</keyword>
<dbReference type="InterPro" id="IPR029069">
    <property type="entry name" value="HotDog_dom_sf"/>
</dbReference>
<proteinExistence type="predicted"/>
<dbReference type="Proteomes" id="UP001595897">
    <property type="component" value="Unassembled WGS sequence"/>
</dbReference>
<dbReference type="RefSeq" id="WP_382405154.1">
    <property type="nucleotide sequence ID" value="NZ_JBHSGU010000001.1"/>
</dbReference>
<dbReference type="EMBL" id="JBHSGU010000001">
    <property type="protein sequence ID" value="MFC4698565.1"/>
    <property type="molecule type" value="Genomic_DNA"/>
</dbReference>
<evidence type="ECO:0000313" key="2">
    <source>
        <dbReference type="Proteomes" id="UP001595897"/>
    </source>
</evidence>
<protein>
    <recommendedName>
        <fullName evidence="3">Acyl dehydratase</fullName>
    </recommendedName>
</protein>
<evidence type="ECO:0008006" key="3">
    <source>
        <dbReference type="Google" id="ProtNLM"/>
    </source>
</evidence>
<dbReference type="Gene3D" id="3.10.129.10">
    <property type="entry name" value="Hotdog Thioesterase"/>
    <property type="match status" value="1"/>
</dbReference>
<comment type="caution">
    <text evidence="1">The sequence shown here is derived from an EMBL/GenBank/DDBJ whole genome shotgun (WGS) entry which is preliminary data.</text>
</comment>
<organism evidence="1 2">
    <name type="scientific">Glaciecola siphonariae</name>
    <dbReference type="NCBI Taxonomy" id="521012"/>
    <lineage>
        <taxon>Bacteria</taxon>
        <taxon>Pseudomonadati</taxon>
        <taxon>Pseudomonadota</taxon>
        <taxon>Gammaproteobacteria</taxon>
        <taxon>Alteromonadales</taxon>
        <taxon>Alteromonadaceae</taxon>
        <taxon>Glaciecola</taxon>
    </lineage>
</organism>
<dbReference type="SUPFAM" id="SSF54637">
    <property type="entry name" value="Thioesterase/thiol ester dehydrase-isomerase"/>
    <property type="match status" value="1"/>
</dbReference>
<reference evidence="2" key="1">
    <citation type="journal article" date="2019" name="Int. J. Syst. Evol. Microbiol.">
        <title>The Global Catalogue of Microorganisms (GCM) 10K type strain sequencing project: providing services to taxonomists for standard genome sequencing and annotation.</title>
        <authorList>
            <consortium name="The Broad Institute Genomics Platform"/>
            <consortium name="The Broad Institute Genome Sequencing Center for Infectious Disease"/>
            <person name="Wu L."/>
            <person name="Ma J."/>
        </authorList>
    </citation>
    <scope>NUCLEOTIDE SEQUENCE [LARGE SCALE GENOMIC DNA]</scope>
    <source>
        <strain evidence="2">KACC 12507</strain>
    </source>
</reference>
<sequence>MYTLSQVHIDMARNSTDDFNLFHDQFRWGWIKGNPFKGPIALGFQLGCMVETHIPQNSAHLTVDMLRFSSFEFNFANAVKVGDEVSVELKKSRLSKNDSGKQYSTRVCLKTNNKPAIIGFKRDGEYPTLNMEFPEVLLSELKNTPDRSFILDGEYFFKRKWMIVGNAKNFLLSAFADQTKFIDEFANKVTFPQMYPLALLSSAMLERAQAIRYDLVKNPLIYTAQHLCVDKVQLKQLRSNDALNILIREPLVLKTGAQRYECFGYVNQQTPLFTAQVDLMQTTQLPGK</sequence>
<accession>A0ABV9LQH5</accession>